<dbReference type="Proteomes" id="UP000314294">
    <property type="component" value="Unassembled WGS sequence"/>
</dbReference>
<keyword evidence="3" id="KW-1185">Reference proteome</keyword>
<evidence type="ECO:0000256" key="1">
    <source>
        <dbReference type="SAM" id="MobiDB-lite"/>
    </source>
</evidence>
<reference evidence="2 3" key="1">
    <citation type="submission" date="2019-03" db="EMBL/GenBank/DDBJ databases">
        <title>First draft genome of Liparis tanakae, snailfish: a comprehensive survey of snailfish specific genes.</title>
        <authorList>
            <person name="Kim W."/>
            <person name="Song I."/>
            <person name="Jeong J.-H."/>
            <person name="Kim D."/>
            <person name="Kim S."/>
            <person name="Ryu S."/>
            <person name="Song J.Y."/>
            <person name="Lee S.K."/>
        </authorList>
    </citation>
    <scope>NUCLEOTIDE SEQUENCE [LARGE SCALE GENOMIC DNA]</scope>
    <source>
        <tissue evidence="2">Muscle</tissue>
    </source>
</reference>
<gene>
    <name evidence="2" type="ORF">EYF80_016924</name>
</gene>
<comment type="caution">
    <text evidence="2">The sequence shown here is derived from an EMBL/GenBank/DDBJ whole genome shotgun (WGS) entry which is preliminary data.</text>
</comment>
<name>A0A4Z2I6F8_9TELE</name>
<protein>
    <submittedName>
        <fullName evidence="2">Uncharacterized protein</fullName>
    </submittedName>
</protein>
<proteinExistence type="predicted"/>
<dbReference type="EMBL" id="SRLO01000132">
    <property type="protein sequence ID" value="TNN72813.1"/>
    <property type="molecule type" value="Genomic_DNA"/>
</dbReference>
<dbReference type="AlphaFoldDB" id="A0A4Z2I6F8"/>
<feature type="compositionally biased region" description="Polar residues" evidence="1">
    <location>
        <begin position="63"/>
        <end position="73"/>
    </location>
</feature>
<feature type="compositionally biased region" description="Basic and acidic residues" evidence="1">
    <location>
        <begin position="38"/>
        <end position="56"/>
    </location>
</feature>
<feature type="region of interest" description="Disordered" evidence="1">
    <location>
        <begin position="1"/>
        <end position="73"/>
    </location>
</feature>
<evidence type="ECO:0000313" key="3">
    <source>
        <dbReference type="Proteomes" id="UP000314294"/>
    </source>
</evidence>
<accession>A0A4Z2I6F8</accession>
<sequence length="73" mass="8176">MKPGRRYNSGHLTRPFALRPSADGFKDGAAAAKKRRHADSDRNYAQKPDVLVDRRVPAPATPKKQNNKQVFFG</sequence>
<organism evidence="2 3">
    <name type="scientific">Liparis tanakae</name>
    <name type="common">Tanaka's snailfish</name>
    <dbReference type="NCBI Taxonomy" id="230148"/>
    <lineage>
        <taxon>Eukaryota</taxon>
        <taxon>Metazoa</taxon>
        <taxon>Chordata</taxon>
        <taxon>Craniata</taxon>
        <taxon>Vertebrata</taxon>
        <taxon>Euteleostomi</taxon>
        <taxon>Actinopterygii</taxon>
        <taxon>Neopterygii</taxon>
        <taxon>Teleostei</taxon>
        <taxon>Neoteleostei</taxon>
        <taxon>Acanthomorphata</taxon>
        <taxon>Eupercaria</taxon>
        <taxon>Perciformes</taxon>
        <taxon>Cottioidei</taxon>
        <taxon>Cottales</taxon>
        <taxon>Liparidae</taxon>
        <taxon>Liparis</taxon>
    </lineage>
</organism>
<evidence type="ECO:0000313" key="2">
    <source>
        <dbReference type="EMBL" id="TNN72813.1"/>
    </source>
</evidence>
<feature type="compositionally biased region" description="Low complexity" evidence="1">
    <location>
        <begin position="21"/>
        <end position="31"/>
    </location>
</feature>